<dbReference type="GO" id="GO:0008270">
    <property type="term" value="F:zinc ion binding"/>
    <property type="evidence" value="ECO:0007669"/>
    <property type="project" value="InterPro"/>
</dbReference>
<evidence type="ECO:0000313" key="4">
    <source>
        <dbReference type="Proteomes" id="UP000317593"/>
    </source>
</evidence>
<dbReference type="Proteomes" id="UP000317593">
    <property type="component" value="Unassembled WGS sequence"/>
</dbReference>
<dbReference type="Gene3D" id="3.90.180.10">
    <property type="entry name" value="Medium-chain alcohol dehydrogenases, catalytic domain"/>
    <property type="match status" value="1"/>
</dbReference>
<protein>
    <submittedName>
        <fullName evidence="3">NADPH:quinone reductase</fullName>
    </submittedName>
</protein>
<dbReference type="InterPro" id="IPR002364">
    <property type="entry name" value="Quin_OxRdtase/zeta-crystal_CS"/>
</dbReference>
<keyword evidence="4" id="KW-1185">Reference proteome</keyword>
<dbReference type="Pfam" id="PF13602">
    <property type="entry name" value="ADH_zinc_N_2"/>
    <property type="match status" value="1"/>
</dbReference>
<proteinExistence type="predicted"/>
<dbReference type="SUPFAM" id="SSF51735">
    <property type="entry name" value="NAD(P)-binding Rossmann-fold domains"/>
    <property type="match status" value="1"/>
</dbReference>
<dbReference type="GO" id="GO:0016491">
    <property type="term" value="F:oxidoreductase activity"/>
    <property type="evidence" value="ECO:0007669"/>
    <property type="project" value="UniProtKB-KW"/>
</dbReference>
<dbReference type="InterPro" id="IPR020843">
    <property type="entry name" value="ER"/>
</dbReference>
<dbReference type="InterPro" id="IPR050700">
    <property type="entry name" value="YIM1/Zinc_Alcohol_DH_Fams"/>
</dbReference>
<sequence length="312" mass="33544">MRAAYFEEFGELDQIKTGTLERPEPGEGEVLVRVKAAGVNPVDAAVARGMLKDAIPARFPVIPGWDVAGVVEEQGHAARRFEEGDEVYAYARRPTIQHGTFAEYIALPEAYLARRPQNVTMEEAGGIPLVALTAYQALFEAGDLQEGQVLLVLGASGGVGSMAIQLAKSIGATVIGVASKRNQNYMQELGADITVDYKAGDVGDAVRSVMPAGVDFIFHCSRGDSLTQSMDTLKSGGQLVSITNRQPGAPEDVSFQYVFVEPNTVQLQHIQQLADEGKIKVPISRTFSLEEAGQALQEIESLHSRGKTVITL</sequence>
<dbReference type="InterPro" id="IPR011032">
    <property type="entry name" value="GroES-like_sf"/>
</dbReference>
<dbReference type="PANTHER" id="PTHR11695:SF294">
    <property type="entry name" value="RETICULON-4-INTERACTING PROTEIN 1, MITOCHONDRIAL"/>
    <property type="match status" value="1"/>
</dbReference>
<name>A0A521ELU9_9BACT</name>
<evidence type="ECO:0000256" key="1">
    <source>
        <dbReference type="ARBA" id="ARBA00023002"/>
    </source>
</evidence>
<evidence type="ECO:0000313" key="3">
    <source>
        <dbReference type="EMBL" id="SMO84903.1"/>
    </source>
</evidence>
<dbReference type="Gene3D" id="3.40.50.720">
    <property type="entry name" value="NAD(P)-binding Rossmann-like Domain"/>
    <property type="match status" value="1"/>
</dbReference>
<dbReference type="PROSITE" id="PS01162">
    <property type="entry name" value="QOR_ZETA_CRYSTAL"/>
    <property type="match status" value="1"/>
</dbReference>
<evidence type="ECO:0000259" key="2">
    <source>
        <dbReference type="SMART" id="SM00829"/>
    </source>
</evidence>
<keyword evidence="1" id="KW-0560">Oxidoreductase</keyword>
<dbReference type="InterPro" id="IPR036291">
    <property type="entry name" value="NAD(P)-bd_dom_sf"/>
</dbReference>
<dbReference type="SUPFAM" id="SSF50129">
    <property type="entry name" value="GroES-like"/>
    <property type="match status" value="1"/>
</dbReference>
<dbReference type="AlphaFoldDB" id="A0A521ELU9"/>
<gene>
    <name evidence="3" type="ORF">SAMN06265218_11740</name>
</gene>
<reference evidence="3 4" key="1">
    <citation type="submission" date="2017-05" db="EMBL/GenBank/DDBJ databases">
        <authorList>
            <person name="Varghese N."/>
            <person name="Submissions S."/>
        </authorList>
    </citation>
    <scope>NUCLEOTIDE SEQUENCE [LARGE SCALE GENOMIC DNA]</scope>
    <source>
        <strain evidence="3 4">DSM 21194</strain>
    </source>
</reference>
<dbReference type="PANTHER" id="PTHR11695">
    <property type="entry name" value="ALCOHOL DEHYDROGENASE RELATED"/>
    <property type="match status" value="1"/>
</dbReference>
<dbReference type="CDD" id="cd05289">
    <property type="entry name" value="MDR_like_2"/>
    <property type="match status" value="1"/>
</dbReference>
<dbReference type="InterPro" id="IPR013154">
    <property type="entry name" value="ADH-like_N"/>
</dbReference>
<organism evidence="3 4">
    <name type="scientific">Fodinibius sediminis</name>
    <dbReference type="NCBI Taxonomy" id="1214077"/>
    <lineage>
        <taxon>Bacteria</taxon>
        <taxon>Pseudomonadati</taxon>
        <taxon>Balneolota</taxon>
        <taxon>Balneolia</taxon>
        <taxon>Balneolales</taxon>
        <taxon>Balneolaceae</taxon>
        <taxon>Fodinibius</taxon>
    </lineage>
</organism>
<dbReference type="EMBL" id="FXTH01000017">
    <property type="protein sequence ID" value="SMO84903.1"/>
    <property type="molecule type" value="Genomic_DNA"/>
</dbReference>
<accession>A0A521ELU9</accession>
<dbReference type="Pfam" id="PF08240">
    <property type="entry name" value="ADH_N"/>
    <property type="match status" value="1"/>
</dbReference>
<feature type="domain" description="Enoyl reductase (ER)" evidence="2">
    <location>
        <begin position="10"/>
        <end position="310"/>
    </location>
</feature>
<dbReference type="SMART" id="SM00829">
    <property type="entry name" value="PKS_ER"/>
    <property type="match status" value="1"/>
</dbReference>